<feature type="transmembrane region" description="Helical" evidence="7">
    <location>
        <begin position="176"/>
        <end position="198"/>
    </location>
</feature>
<dbReference type="InterPro" id="IPR050638">
    <property type="entry name" value="AA-Vitamin_Transporters"/>
</dbReference>
<feature type="domain" description="EamA" evidence="8">
    <location>
        <begin position="179"/>
        <end position="314"/>
    </location>
</feature>
<evidence type="ECO:0000313" key="10">
    <source>
        <dbReference type="Proteomes" id="UP000245138"/>
    </source>
</evidence>
<reference evidence="9 10" key="1">
    <citation type="submission" date="2018-04" db="EMBL/GenBank/DDBJ databases">
        <title>Brenneria corticis sp.nov.</title>
        <authorList>
            <person name="Li Y."/>
        </authorList>
    </citation>
    <scope>NUCLEOTIDE SEQUENCE [LARGE SCALE GENOMIC DNA]</scope>
    <source>
        <strain evidence="9 10">LMG 27715</strain>
    </source>
</reference>
<evidence type="ECO:0000313" key="9">
    <source>
        <dbReference type="EMBL" id="PWC12416.1"/>
    </source>
</evidence>
<dbReference type="RefSeq" id="WP_109054458.1">
    <property type="nucleotide sequence ID" value="NZ_QDKJ01000007.1"/>
</dbReference>
<feature type="transmembrane region" description="Helical" evidence="7">
    <location>
        <begin position="240"/>
        <end position="260"/>
    </location>
</feature>
<dbReference type="Proteomes" id="UP000245138">
    <property type="component" value="Unassembled WGS sequence"/>
</dbReference>
<evidence type="ECO:0000256" key="2">
    <source>
        <dbReference type="ARBA" id="ARBA00007362"/>
    </source>
</evidence>
<dbReference type="PANTHER" id="PTHR32322">
    <property type="entry name" value="INNER MEMBRANE TRANSPORTER"/>
    <property type="match status" value="1"/>
</dbReference>
<comment type="caution">
    <text evidence="9">The sequence shown here is derived from an EMBL/GenBank/DDBJ whole genome shotgun (WGS) entry which is preliminary data.</text>
</comment>
<feature type="transmembrane region" description="Helical" evidence="7">
    <location>
        <begin position="21"/>
        <end position="45"/>
    </location>
</feature>
<feature type="transmembrane region" description="Helical" evidence="7">
    <location>
        <begin position="65"/>
        <end position="83"/>
    </location>
</feature>
<sequence length="337" mass="36778">MIYPSLRNKKIIWQKQPLAAILPAGLSLHQVGGLFLLLLAILVWGTNWPVMKLGLEHITPLWFSALRFALGGLCLFFIQIVTGTLKLPKRRDIPLLFSVGLLQMLSFTALGAIAMIEIPAGRSAILAYTTPLWVLPGAILFFRQKVTRQELMGTLMGIAGVAILFNPLTLDWTDSNVLWANVLLLLASLCWAICILHLRYYRGASSAYHLAPWQMLIATLPLIIIAWYKEGPYTGDNSARLWEISLFVGPLATAFCFCAVNAASQWISSTSMASSMLCVPLVGLFISVAFLGESLTPGLVLGVTAIVIGMLVVTLNKSRPAAKQAALLPIKPQPEPD</sequence>
<feature type="transmembrane region" description="Helical" evidence="7">
    <location>
        <begin position="124"/>
        <end position="142"/>
    </location>
</feature>
<keyword evidence="4 7" id="KW-0812">Transmembrane</keyword>
<keyword evidence="10" id="KW-1185">Reference proteome</keyword>
<evidence type="ECO:0000256" key="5">
    <source>
        <dbReference type="ARBA" id="ARBA00022989"/>
    </source>
</evidence>
<feature type="transmembrane region" description="Helical" evidence="7">
    <location>
        <begin position="298"/>
        <end position="315"/>
    </location>
</feature>
<comment type="subcellular location">
    <subcellularLocation>
        <location evidence="1">Cell membrane</location>
        <topology evidence="1">Multi-pass membrane protein</topology>
    </subcellularLocation>
</comment>
<dbReference type="InterPro" id="IPR037185">
    <property type="entry name" value="EmrE-like"/>
</dbReference>
<feature type="domain" description="EamA" evidence="8">
    <location>
        <begin position="33"/>
        <end position="165"/>
    </location>
</feature>
<evidence type="ECO:0000256" key="7">
    <source>
        <dbReference type="SAM" id="Phobius"/>
    </source>
</evidence>
<dbReference type="InterPro" id="IPR000620">
    <property type="entry name" value="EamA_dom"/>
</dbReference>
<feature type="transmembrane region" description="Helical" evidence="7">
    <location>
        <begin position="272"/>
        <end position="292"/>
    </location>
</feature>
<dbReference type="SUPFAM" id="SSF103481">
    <property type="entry name" value="Multidrug resistance efflux transporter EmrE"/>
    <property type="match status" value="2"/>
</dbReference>
<keyword evidence="3" id="KW-1003">Cell membrane</keyword>
<dbReference type="PANTHER" id="PTHR32322:SF2">
    <property type="entry name" value="EAMA DOMAIN-CONTAINING PROTEIN"/>
    <property type="match status" value="1"/>
</dbReference>
<evidence type="ECO:0000256" key="4">
    <source>
        <dbReference type="ARBA" id="ARBA00022692"/>
    </source>
</evidence>
<dbReference type="Pfam" id="PF00892">
    <property type="entry name" value="EamA"/>
    <property type="match status" value="2"/>
</dbReference>
<proteinExistence type="inferred from homology"/>
<dbReference type="EMBL" id="QDKJ01000007">
    <property type="protein sequence ID" value="PWC12416.1"/>
    <property type="molecule type" value="Genomic_DNA"/>
</dbReference>
<gene>
    <name evidence="9" type="ORF">B4923_11275</name>
</gene>
<evidence type="ECO:0000256" key="6">
    <source>
        <dbReference type="ARBA" id="ARBA00023136"/>
    </source>
</evidence>
<organism evidence="9 10">
    <name type="scientific">Brenneria roseae subsp. americana</name>
    <dbReference type="NCBI Taxonomy" id="1508507"/>
    <lineage>
        <taxon>Bacteria</taxon>
        <taxon>Pseudomonadati</taxon>
        <taxon>Pseudomonadota</taxon>
        <taxon>Gammaproteobacteria</taxon>
        <taxon>Enterobacterales</taxon>
        <taxon>Pectobacteriaceae</taxon>
        <taxon>Brenneria</taxon>
    </lineage>
</organism>
<feature type="transmembrane region" description="Helical" evidence="7">
    <location>
        <begin position="151"/>
        <end position="170"/>
    </location>
</feature>
<evidence type="ECO:0000256" key="1">
    <source>
        <dbReference type="ARBA" id="ARBA00004651"/>
    </source>
</evidence>
<keyword evidence="6 7" id="KW-0472">Membrane</keyword>
<dbReference type="GO" id="GO:0016020">
    <property type="term" value="C:membrane"/>
    <property type="evidence" value="ECO:0007669"/>
    <property type="project" value="UniProtKB-SubCell"/>
</dbReference>
<dbReference type="OrthoDB" id="5298131at2"/>
<evidence type="ECO:0000256" key="3">
    <source>
        <dbReference type="ARBA" id="ARBA00022475"/>
    </source>
</evidence>
<dbReference type="AlphaFoldDB" id="A0A2U1TSP3"/>
<name>A0A2U1TSP3_9GAMM</name>
<feature type="transmembrane region" description="Helical" evidence="7">
    <location>
        <begin position="210"/>
        <end position="228"/>
    </location>
</feature>
<keyword evidence="5 7" id="KW-1133">Transmembrane helix</keyword>
<accession>A0A2U1TSP3</accession>
<protein>
    <submittedName>
        <fullName evidence="9">EamA family transporter</fullName>
    </submittedName>
</protein>
<evidence type="ECO:0000259" key="8">
    <source>
        <dbReference type="Pfam" id="PF00892"/>
    </source>
</evidence>
<feature type="transmembrane region" description="Helical" evidence="7">
    <location>
        <begin position="95"/>
        <end position="118"/>
    </location>
</feature>
<comment type="similarity">
    <text evidence="2">Belongs to the EamA transporter family.</text>
</comment>